<organism evidence="1 2">
    <name type="scientific">Rangifer tarandus platyrhynchus</name>
    <name type="common">Svalbard reindeer</name>
    <dbReference type="NCBI Taxonomy" id="3082113"/>
    <lineage>
        <taxon>Eukaryota</taxon>
        <taxon>Metazoa</taxon>
        <taxon>Chordata</taxon>
        <taxon>Craniata</taxon>
        <taxon>Vertebrata</taxon>
        <taxon>Euteleostomi</taxon>
        <taxon>Mammalia</taxon>
        <taxon>Eutheria</taxon>
        <taxon>Laurasiatheria</taxon>
        <taxon>Artiodactyla</taxon>
        <taxon>Ruminantia</taxon>
        <taxon>Pecora</taxon>
        <taxon>Cervidae</taxon>
        <taxon>Odocoileinae</taxon>
        <taxon>Rangifer</taxon>
    </lineage>
</organism>
<reference evidence="1" key="1">
    <citation type="submission" date="2023-05" db="EMBL/GenBank/DDBJ databases">
        <authorList>
            <consortium name="ELIXIR-Norway"/>
        </authorList>
    </citation>
    <scope>NUCLEOTIDE SEQUENCE</scope>
</reference>
<protein>
    <submittedName>
        <fullName evidence="1">Uncharacterized protein</fullName>
    </submittedName>
</protein>
<evidence type="ECO:0000313" key="1">
    <source>
        <dbReference type="EMBL" id="CAI9713248.1"/>
    </source>
</evidence>
<evidence type="ECO:0000313" key="2">
    <source>
        <dbReference type="Proteomes" id="UP001162501"/>
    </source>
</evidence>
<name>A0ACB0FKF3_RANTA</name>
<proteinExistence type="predicted"/>
<dbReference type="Proteomes" id="UP001162501">
    <property type="component" value="Chromosome 8"/>
</dbReference>
<gene>
    <name evidence="1" type="ORF">MRATA1EN3_LOCUS24461</name>
</gene>
<dbReference type="EMBL" id="OX596092">
    <property type="protein sequence ID" value="CAI9713248.1"/>
    <property type="molecule type" value="Genomic_DNA"/>
</dbReference>
<accession>A0ACB0FKF3</accession>
<sequence>MKSLLFSPPASKKNLTSQCDLQTLSIPNENASKLVCKCRQTEWYKQKGLEEEEQIQRIDATKLQNFLWNHRDRDPMELAKQKTYMSGNRIQSPGTHNPGLLMRNTSAISTEEPFYKTPVLKAVKVLKTREVRETAQPGGALRDKKTKCNVGS</sequence>